<dbReference type="AlphaFoldDB" id="A0A5C6N553"/>
<keyword evidence="3" id="KW-1185">Reference proteome</keyword>
<dbReference type="EMBL" id="RHFK02000017">
    <property type="protein sequence ID" value="TWW62049.1"/>
    <property type="molecule type" value="Genomic_DNA"/>
</dbReference>
<sequence length="397" mass="43032">MEKVTINDILQLRMAGGASPGLGDKSPHVSLPTNHSSLADSKSAAGVPLDTSDTADSDYFTQLDEPKPDRSGGDLSASDFEEEQLLGTSSNSSPDLLHSKQTGARCSPYLADEEGESTASEGTETPVPAGDFTQTCLKVQECVHFHSDSLLRPQRLVKSRSMRNVRALRAEDLSLHDDGDSTPVLCSPPDESSREIPFLSKEDVLDNCPQLFCLGDVIGEDKSKSVPGPVLLYDPDPVFDYRLLTFGDEILLTFLRYSRHSEKETIPIFSYSHPPIRTLRFPSHVFPNPVCEMTHFMSPLGDVPGCPSNGGTTAVSPHGHDNNKTFTVAKISLQHKAGIWCRSSGAWMLPLDVLALRGADPPADVVAEADAASAPRRSLSAEQQIWETINTSKSKMS</sequence>
<feature type="compositionally biased region" description="Polar residues" evidence="1">
    <location>
        <begin position="86"/>
        <end position="101"/>
    </location>
</feature>
<accession>A0A5C6N553</accession>
<feature type="region of interest" description="Disordered" evidence="1">
    <location>
        <begin position="110"/>
        <end position="129"/>
    </location>
</feature>
<protein>
    <submittedName>
        <fullName evidence="2">Uncharacterized protein</fullName>
    </submittedName>
</protein>
<evidence type="ECO:0000256" key="1">
    <source>
        <dbReference type="SAM" id="MobiDB-lite"/>
    </source>
</evidence>
<gene>
    <name evidence="2" type="ORF">D4764_04G0006960</name>
</gene>
<evidence type="ECO:0000313" key="3">
    <source>
        <dbReference type="Proteomes" id="UP000324091"/>
    </source>
</evidence>
<reference evidence="2 3" key="1">
    <citation type="submission" date="2019-04" db="EMBL/GenBank/DDBJ databases">
        <title>Chromosome genome assembly for Takifugu flavidus.</title>
        <authorList>
            <person name="Xiao S."/>
        </authorList>
    </citation>
    <scope>NUCLEOTIDE SEQUENCE [LARGE SCALE GENOMIC DNA]</scope>
    <source>
        <strain evidence="2">HTHZ2018</strain>
        <tissue evidence="2">Muscle</tissue>
    </source>
</reference>
<organism evidence="2 3">
    <name type="scientific">Takifugu flavidus</name>
    <name type="common">sansaifugu</name>
    <dbReference type="NCBI Taxonomy" id="433684"/>
    <lineage>
        <taxon>Eukaryota</taxon>
        <taxon>Metazoa</taxon>
        <taxon>Chordata</taxon>
        <taxon>Craniata</taxon>
        <taxon>Vertebrata</taxon>
        <taxon>Euteleostomi</taxon>
        <taxon>Actinopterygii</taxon>
        <taxon>Neopterygii</taxon>
        <taxon>Teleostei</taxon>
        <taxon>Neoteleostei</taxon>
        <taxon>Acanthomorphata</taxon>
        <taxon>Eupercaria</taxon>
        <taxon>Tetraodontiformes</taxon>
        <taxon>Tetradontoidea</taxon>
        <taxon>Tetraodontidae</taxon>
        <taxon>Takifugu</taxon>
    </lineage>
</organism>
<feature type="region of interest" description="Disordered" evidence="1">
    <location>
        <begin position="16"/>
        <end position="76"/>
    </location>
</feature>
<comment type="caution">
    <text evidence="2">The sequence shown here is derived from an EMBL/GenBank/DDBJ whole genome shotgun (WGS) entry which is preliminary data.</text>
</comment>
<feature type="region of interest" description="Disordered" evidence="1">
    <location>
        <begin position="82"/>
        <end position="101"/>
    </location>
</feature>
<proteinExistence type="predicted"/>
<evidence type="ECO:0000313" key="2">
    <source>
        <dbReference type="EMBL" id="TWW62049.1"/>
    </source>
</evidence>
<feature type="compositionally biased region" description="Polar residues" evidence="1">
    <location>
        <begin position="31"/>
        <end position="40"/>
    </location>
</feature>
<dbReference type="Proteomes" id="UP000324091">
    <property type="component" value="Chromosome 4"/>
</dbReference>
<name>A0A5C6N553_9TELE</name>